<feature type="non-terminal residue" evidence="1">
    <location>
        <position position="1"/>
    </location>
</feature>
<gene>
    <name evidence="1" type="ORF">K469DRAFT_509051</name>
</gene>
<dbReference type="OrthoDB" id="195446at2759"/>
<feature type="non-terminal residue" evidence="1">
    <location>
        <position position="65"/>
    </location>
</feature>
<dbReference type="Proteomes" id="UP000800200">
    <property type="component" value="Unassembled WGS sequence"/>
</dbReference>
<protein>
    <submittedName>
        <fullName evidence="1">Uncharacterized protein</fullName>
    </submittedName>
</protein>
<proteinExistence type="predicted"/>
<dbReference type="AlphaFoldDB" id="A0A6A6DK05"/>
<dbReference type="EMBL" id="ML994681">
    <property type="protein sequence ID" value="KAF2177906.1"/>
    <property type="molecule type" value="Genomic_DNA"/>
</dbReference>
<organism evidence="1 2">
    <name type="scientific">Zopfia rhizophila CBS 207.26</name>
    <dbReference type="NCBI Taxonomy" id="1314779"/>
    <lineage>
        <taxon>Eukaryota</taxon>
        <taxon>Fungi</taxon>
        <taxon>Dikarya</taxon>
        <taxon>Ascomycota</taxon>
        <taxon>Pezizomycotina</taxon>
        <taxon>Dothideomycetes</taxon>
        <taxon>Dothideomycetes incertae sedis</taxon>
        <taxon>Zopfiaceae</taxon>
        <taxon>Zopfia</taxon>
    </lineage>
</organism>
<evidence type="ECO:0000313" key="1">
    <source>
        <dbReference type="EMBL" id="KAF2177906.1"/>
    </source>
</evidence>
<accession>A0A6A6DK05</accession>
<sequence length="65" mass="7024">LLDKNTKKKVQSALNNLSEGSAALDQADDEAIKRIEGQLPGKSVLAKSVLSWITYAKRPLTTGEL</sequence>
<reference evidence="1" key="1">
    <citation type="journal article" date="2020" name="Stud. Mycol.">
        <title>101 Dothideomycetes genomes: a test case for predicting lifestyles and emergence of pathogens.</title>
        <authorList>
            <person name="Haridas S."/>
            <person name="Albert R."/>
            <person name="Binder M."/>
            <person name="Bloem J."/>
            <person name="Labutti K."/>
            <person name="Salamov A."/>
            <person name="Andreopoulos B."/>
            <person name="Baker S."/>
            <person name="Barry K."/>
            <person name="Bills G."/>
            <person name="Bluhm B."/>
            <person name="Cannon C."/>
            <person name="Castanera R."/>
            <person name="Culley D."/>
            <person name="Daum C."/>
            <person name="Ezra D."/>
            <person name="Gonzalez J."/>
            <person name="Henrissat B."/>
            <person name="Kuo A."/>
            <person name="Liang C."/>
            <person name="Lipzen A."/>
            <person name="Lutzoni F."/>
            <person name="Magnuson J."/>
            <person name="Mondo S."/>
            <person name="Nolan M."/>
            <person name="Ohm R."/>
            <person name="Pangilinan J."/>
            <person name="Park H.-J."/>
            <person name="Ramirez L."/>
            <person name="Alfaro M."/>
            <person name="Sun H."/>
            <person name="Tritt A."/>
            <person name="Yoshinaga Y."/>
            <person name="Zwiers L.-H."/>
            <person name="Turgeon B."/>
            <person name="Goodwin S."/>
            <person name="Spatafora J."/>
            <person name="Crous P."/>
            <person name="Grigoriev I."/>
        </authorList>
    </citation>
    <scope>NUCLEOTIDE SEQUENCE</scope>
    <source>
        <strain evidence="1">CBS 207.26</strain>
    </source>
</reference>
<keyword evidence="2" id="KW-1185">Reference proteome</keyword>
<evidence type="ECO:0000313" key="2">
    <source>
        <dbReference type="Proteomes" id="UP000800200"/>
    </source>
</evidence>
<name>A0A6A6DK05_9PEZI</name>